<evidence type="ECO:0000256" key="1">
    <source>
        <dbReference type="SAM" id="SignalP"/>
    </source>
</evidence>
<gene>
    <name evidence="2" type="ORF">GCM10009862_09060</name>
</gene>
<dbReference type="InterPro" id="IPR006311">
    <property type="entry name" value="TAT_signal"/>
</dbReference>
<proteinExistence type="predicted"/>
<keyword evidence="1" id="KW-0732">Signal</keyword>
<feature type="chain" id="PRO_5046340226" evidence="1">
    <location>
        <begin position="25"/>
        <end position="209"/>
    </location>
</feature>
<name>A0ABN3PBW3_9MICO</name>
<organism evidence="2 3">
    <name type="scientific">Microbacterium binotii</name>
    <dbReference type="NCBI Taxonomy" id="462710"/>
    <lineage>
        <taxon>Bacteria</taxon>
        <taxon>Bacillati</taxon>
        <taxon>Actinomycetota</taxon>
        <taxon>Actinomycetes</taxon>
        <taxon>Micrococcales</taxon>
        <taxon>Microbacteriaceae</taxon>
        <taxon>Microbacterium</taxon>
    </lineage>
</organism>
<feature type="signal peptide" evidence="1">
    <location>
        <begin position="1"/>
        <end position="24"/>
    </location>
</feature>
<dbReference type="PROSITE" id="PS51318">
    <property type="entry name" value="TAT"/>
    <property type="match status" value="1"/>
</dbReference>
<accession>A0ABN3PBW3</accession>
<dbReference type="RefSeq" id="WP_344227311.1">
    <property type="nucleotide sequence ID" value="NZ_BAAARI010000005.1"/>
</dbReference>
<dbReference type="Proteomes" id="UP001500274">
    <property type="component" value="Unassembled WGS sequence"/>
</dbReference>
<evidence type="ECO:0000313" key="2">
    <source>
        <dbReference type="EMBL" id="GAA2572355.1"/>
    </source>
</evidence>
<protein>
    <submittedName>
        <fullName evidence="2">Uncharacterized protein</fullName>
    </submittedName>
</protein>
<dbReference type="EMBL" id="BAAARI010000005">
    <property type="protein sequence ID" value="GAA2572355.1"/>
    <property type="molecule type" value="Genomic_DNA"/>
</dbReference>
<reference evidence="2 3" key="1">
    <citation type="journal article" date="2019" name="Int. J. Syst. Evol. Microbiol.">
        <title>The Global Catalogue of Microorganisms (GCM) 10K type strain sequencing project: providing services to taxonomists for standard genome sequencing and annotation.</title>
        <authorList>
            <consortium name="The Broad Institute Genomics Platform"/>
            <consortium name="The Broad Institute Genome Sequencing Center for Infectious Disease"/>
            <person name="Wu L."/>
            <person name="Ma J."/>
        </authorList>
    </citation>
    <scope>NUCLEOTIDE SEQUENCE [LARGE SCALE GENOMIC DNA]</scope>
    <source>
        <strain evidence="2 3">JCM 16365</strain>
    </source>
</reference>
<sequence length="209" mass="21463">MSGRRRLLLLAAACGAGAVVVATALTGAALVRSDDTVELAPLVAGWNTHWQVTGTKSEPLYTERIDVRRDDDAFEARIEVIGQGDTALGTQLSAVSVDAAGTIAWTEGCTKSAADCADDPQLRGFLATAALISLDRQGRLPATGTARTLHGTPVVCVADAALHPDAAAADVRLDPCFDRATGAVLAHWSPDSAAFVGATLAPGFTVSTP</sequence>
<comment type="caution">
    <text evidence="2">The sequence shown here is derived from an EMBL/GenBank/DDBJ whole genome shotgun (WGS) entry which is preliminary data.</text>
</comment>
<evidence type="ECO:0000313" key="3">
    <source>
        <dbReference type="Proteomes" id="UP001500274"/>
    </source>
</evidence>
<keyword evidence="3" id="KW-1185">Reference proteome</keyword>